<evidence type="ECO:0000256" key="2">
    <source>
        <dbReference type="ARBA" id="ARBA00009695"/>
    </source>
</evidence>
<comment type="caution">
    <text evidence="9">The sequence shown here is derived from an EMBL/GenBank/DDBJ whole genome shotgun (WGS) entry which is preliminary data.</text>
</comment>
<dbReference type="Proteomes" id="UP000189433">
    <property type="component" value="Unassembled WGS sequence"/>
</dbReference>
<dbReference type="GO" id="GO:0006282">
    <property type="term" value="P:regulation of DNA repair"/>
    <property type="evidence" value="ECO:0007669"/>
    <property type="project" value="UniProtKB-UniRule"/>
</dbReference>
<dbReference type="EMBL" id="MLHJ01000149">
    <property type="protein sequence ID" value="OOF38446.1"/>
    <property type="molecule type" value="Genomic_DNA"/>
</dbReference>
<comment type="function">
    <text evidence="5">Modulates RecA activity.</text>
</comment>
<dbReference type="InterPro" id="IPR053926">
    <property type="entry name" value="RecX_HTH_1st"/>
</dbReference>
<dbReference type="STRING" id="1908260.BKK50_11670"/>
<dbReference type="PANTHER" id="PTHR33602:SF1">
    <property type="entry name" value="REGULATORY PROTEIN RECX FAMILY PROTEIN"/>
    <property type="match status" value="1"/>
</dbReference>
<dbReference type="Pfam" id="PF21982">
    <property type="entry name" value="RecX_HTH1"/>
    <property type="match status" value="1"/>
</dbReference>
<dbReference type="Gene3D" id="1.10.10.10">
    <property type="entry name" value="Winged helix-like DNA-binding domain superfamily/Winged helix DNA-binding domain"/>
    <property type="match status" value="3"/>
</dbReference>
<dbReference type="AlphaFoldDB" id="A0A1V3IDP2"/>
<evidence type="ECO:0000259" key="8">
    <source>
        <dbReference type="Pfam" id="PF21982"/>
    </source>
</evidence>
<feature type="domain" description="RecX first three-helical" evidence="8">
    <location>
        <begin position="5"/>
        <end position="44"/>
    </location>
</feature>
<dbReference type="HAMAP" id="MF_01114">
    <property type="entry name" value="RecX"/>
    <property type="match status" value="1"/>
</dbReference>
<dbReference type="NCBIfam" id="NF001057">
    <property type="entry name" value="PRK00117.3-3"/>
    <property type="match status" value="1"/>
</dbReference>
<evidence type="ECO:0000259" key="7">
    <source>
        <dbReference type="Pfam" id="PF21981"/>
    </source>
</evidence>
<feature type="domain" description="RecX third three-helical" evidence="7">
    <location>
        <begin position="101"/>
        <end position="139"/>
    </location>
</feature>
<organism evidence="9 10">
    <name type="scientific">Rodentibacter rarus</name>
    <dbReference type="NCBI Taxonomy" id="1908260"/>
    <lineage>
        <taxon>Bacteria</taxon>
        <taxon>Pseudomonadati</taxon>
        <taxon>Pseudomonadota</taxon>
        <taxon>Gammaproteobacteria</taxon>
        <taxon>Pasteurellales</taxon>
        <taxon>Pasteurellaceae</taxon>
        <taxon>Rodentibacter</taxon>
    </lineage>
</organism>
<dbReference type="InterPro" id="IPR053924">
    <property type="entry name" value="RecX_HTH_2nd"/>
</dbReference>
<evidence type="ECO:0000313" key="10">
    <source>
        <dbReference type="Proteomes" id="UP000189433"/>
    </source>
</evidence>
<dbReference type="Pfam" id="PF21981">
    <property type="entry name" value="RecX_HTH3"/>
    <property type="match status" value="1"/>
</dbReference>
<comment type="similarity">
    <text evidence="2 5">Belongs to the RecX family.</text>
</comment>
<dbReference type="PANTHER" id="PTHR33602">
    <property type="entry name" value="REGULATORY PROTEIN RECX FAMILY PROTEIN"/>
    <property type="match status" value="1"/>
</dbReference>
<evidence type="ECO:0000259" key="6">
    <source>
        <dbReference type="Pfam" id="PF02631"/>
    </source>
</evidence>
<reference evidence="9 10" key="1">
    <citation type="submission" date="2016-10" db="EMBL/GenBank/DDBJ databases">
        <title>Rodentibacter gen. nov. and new species.</title>
        <authorList>
            <person name="Christensen H."/>
        </authorList>
    </citation>
    <scope>NUCLEOTIDE SEQUENCE [LARGE SCALE GENOMIC DNA]</scope>
    <source>
        <strain evidence="9 10">CCUG17206</strain>
    </source>
</reference>
<evidence type="ECO:0000256" key="3">
    <source>
        <dbReference type="ARBA" id="ARBA00018111"/>
    </source>
</evidence>
<dbReference type="OrthoDB" id="7066780at2"/>
<gene>
    <name evidence="5" type="primary">recX</name>
    <name evidence="9" type="ORF">BKK50_11670</name>
</gene>
<sequence length="153" mass="18251">MSSVALNYIVSLLTRREYSEFELRNKMQEKGFPEEQIENALVYCQQKNWQNDKRFAETYIQARSQRGYGINRIRQELRQLKGVSNEVIDEALWEIGIDWQSLALTVLRKKFPNYTEKQSPKMKQKIWHYMLSHGFYSEDFADFLGSTTSEEDF</sequence>
<evidence type="ECO:0000256" key="5">
    <source>
        <dbReference type="HAMAP-Rule" id="MF_01114"/>
    </source>
</evidence>
<dbReference type="InterPro" id="IPR053925">
    <property type="entry name" value="RecX_HTH_3rd"/>
</dbReference>
<proteinExistence type="inferred from homology"/>
<protein>
    <recommendedName>
        <fullName evidence="3 5">Regulatory protein RecX</fullName>
    </recommendedName>
</protein>
<dbReference type="InterPro" id="IPR003783">
    <property type="entry name" value="Regulatory_RecX"/>
</dbReference>
<dbReference type="Pfam" id="PF02631">
    <property type="entry name" value="RecX_HTH2"/>
    <property type="match status" value="1"/>
</dbReference>
<feature type="domain" description="RecX second three-helical" evidence="6">
    <location>
        <begin position="51"/>
        <end position="92"/>
    </location>
</feature>
<evidence type="ECO:0000256" key="1">
    <source>
        <dbReference type="ARBA" id="ARBA00004496"/>
    </source>
</evidence>
<keyword evidence="4 5" id="KW-0963">Cytoplasm</keyword>
<dbReference type="GO" id="GO:0005737">
    <property type="term" value="C:cytoplasm"/>
    <property type="evidence" value="ECO:0007669"/>
    <property type="project" value="UniProtKB-SubCell"/>
</dbReference>
<keyword evidence="10" id="KW-1185">Reference proteome</keyword>
<dbReference type="InterPro" id="IPR036388">
    <property type="entry name" value="WH-like_DNA-bd_sf"/>
</dbReference>
<comment type="subcellular location">
    <subcellularLocation>
        <location evidence="1 5">Cytoplasm</location>
    </subcellularLocation>
</comment>
<name>A0A1V3IDP2_9PAST</name>
<evidence type="ECO:0000313" key="9">
    <source>
        <dbReference type="EMBL" id="OOF38446.1"/>
    </source>
</evidence>
<accession>A0A1V3IDP2</accession>
<evidence type="ECO:0000256" key="4">
    <source>
        <dbReference type="ARBA" id="ARBA00022490"/>
    </source>
</evidence>
<dbReference type="RefSeq" id="WP_077418403.1">
    <property type="nucleotide sequence ID" value="NZ_MLHJ01000149.1"/>
</dbReference>